<dbReference type="InterPro" id="IPR004842">
    <property type="entry name" value="SLC12A_fam"/>
</dbReference>
<gene>
    <name evidence="15" type="primary">jg11496</name>
    <name evidence="15" type="ORF">PAEG_LOCUS15354</name>
</gene>
<dbReference type="GO" id="GO:1990573">
    <property type="term" value="P:potassium ion import across plasma membrane"/>
    <property type="evidence" value="ECO:0007669"/>
    <property type="project" value="TreeGrafter"/>
</dbReference>
<dbReference type="Proteomes" id="UP000838756">
    <property type="component" value="Unassembled WGS sequence"/>
</dbReference>
<feature type="transmembrane region" description="Helical" evidence="13">
    <location>
        <begin position="342"/>
        <end position="361"/>
    </location>
</feature>
<keyword evidence="5 13" id="KW-0812">Transmembrane</keyword>
<evidence type="ECO:0000256" key="3">
    <source>
        <dbReference type="ARBA" id="ARBA00022448"/>
    </source>
</evidence>
<feature type="transmembrane region" description="Helical" evidence="13">
    <location>
        <begin position="229"/>
        <end position="248"/>
    </location>
</feature>
<proteinExistence type="inferred from homology"/>
<dbReference type="FunFam" id="1.20.1740.10:FF:000030">
    <property type="entry name" value="solute carrier family 12 member 8"/>
    <property type="match status" value="1"/>
</dbReference>
<feature type="transmembrane region" description="Helical" evidence="13">
    <location>
        <begin position="114"/>
        <end position="138"/>
    </location>
</feature>
<feature type="transmembrane region" description="Helical" evidence="13">
    <location>
        <begin position="310"/>
        <end position="330"/>
    </location>
</feature>
<dbReference type="OrthoDB" id="2020542at2759"/>
<evidence type="ECO:0000313" key="15">
    <source>
        <dbReference type="EMBL" id="CAH2238214.1"/>
    </source>
</evidence>
<keyword evidence="16" id="KW-1185">Reference proteome</keyword>
<dbReference type="GO" id="GO:0015379">
    <property type="term" value="F:potassium:chloride symporter activity"/>
    <property type="evidence" value="ECO:0007669"/>
    <property type="project" value="TreeGrafter"/>
</dbReference>
<evidence type="ECO:0000256" key="8">
    <source>
        <dbReference type="ARBA" id="ARBA00022989"/>
    </source>
</evidence>
<organism evidence="15 16">
    <name type="scientific">Pararge aegeria aegeria</name>
    <dbReference type="NCBI Taxonomy" id="348720"/>
    <lineage>
        <taxon>Eukaryota</taxon>
        <taxon>Metazoa</taxon>
        <taxon>Ecdysozoa</taxon>
        <taxon>Arthropoda</taxon>
        <taxon>Hexapoda</taxon>
        <taxon>Insecta</taxon>
        <taxon>Pterygota</taxon>
        <taxon>Neoptera</taxon>
        <taxon>Endopterygota</taxon>
        <taxon>Lepidoptera</taxon>
        <taxon>Glossata</taxon>
        <taxon>Ditrysia</taxon>
        <taxon>Papilionoidea</taxon>
        <taxon>Nymphalidae</taxon>
        <taxon>Satyrinae</taxon>
        <taxon>Satyrini</taxon>
        <taxon>Parargina</taxon>
        <taxon>Pararge</taxon>
    </lineage>
</organism>
<evidence type="ECO:0000256" key="11">
    <source>
        <dbReference type="ARBA" id="ARBA00023214"/>
    </source>
</evidence>
<evidence type="ECO:0000313" key="16">
    <source>
        <dbReference type="Proteomes" id="UP000838756"/>
    </source>
</evidence>
<keyword evidence="10 13" id="KW-0472">Membrane</keyword>
<evidence type="ECO:0000256" key="6">
    <source>
        <dbReference type="ARBA" id="ARBA00022847"/>
    </source>
</evidence>
<keyword evidence="6" id="KW-0769">Symport</keyword>
<keyword evidence="9" id="KW-0406">Ion transport</keyword>
<evidence type="ECO:0000256" key="5">
    <source>
        <dbReference type="ARBA" id="ARBA00022692"/>
    </source>
</evidence>
<feature type="domain" description="Amino acid permease/ SLC12A" evidence="14">
    <location>
        <begin position="87"/>
        <end position="469"/>
    </location>
</feature>
<evidence type="ECO:0000256" key="9">
    <source>
        <dbReference type="ARBA" id="ARBA00023065"/>
    </source>
</evidence>
<dbReference type="Gene3D" id="1.20.1740.10">
    <property type="entry name" value="Amino acid/polyamine transporter I"/>
    <property type="match status" value="1"/>
</dbReference>
<dbReference type="EMBL" id="CAKXAJ010025329">
    <property type="protein sequence ID" value="CAH2238214.1"/>
    <property type="molecule type" value="Genomic_DNA"/>
</dbReference>
<comment type="subcellular location">
    <subcellularLocation>
        <location evidence="1">Membrane</location>
        <topology evidence="1">Multi-pass membrane protein</topology>
    </subcellularLocation>
</comment>
<keyword evidence="7" id="KW-0630">Potassium</keyword>
<reference evidence="15" key="1">
    <citation type="submission" date="2022-03" db="EMBL/GenBank/DDBJ databases">
        <authorList>
            <person name="Lindestad O."/>
        </authorList>
    </citation>
    <scope>NUCLEOTIDE SEQUENCE</scope>
</reference>
<keyword evidence="11" id="KW-0868">Chloride</keyword>
<accession>A0A8S4RLM3</accession>
<dbReference type="AlphaFoldDB" id="A0A8S4RLM3"/>
<keyword evidence="4" id="KW-0633">Potassium transport</keyword>
<evidence type="ECO:0000256" key="12">
    <source>
        <dbReference type="ARBA" id="ARBA00073711"/>
    </source>
</evidence>
<dbReference type="GO" id="GO:0055064">
    <property type="term" value="P:chloride ion homeostasis"/>
    <property type="evidence" value="ECO:0007669"/>
    <property type="project" value="TreeGrafter"/>
</dbReference>
<feature type="transmembrane region" description="Helical" evidence="13">
    <location>
        <begin position="275"/>
        <end position="298"/>
    </location>
</feature>
<comment type="caution">
    <text evidence="15">The sequence shown here is derived from an EMBL/GenBank/DDBJ whole genome shotgun (WGS) entry which is preliminary data.</text>
</comment>
<dbReference type="GO" id="GO:0016020">
    <property type="term" value="C:membrane"/>
    <property type="evidence" value="ECO:0007669"/>
    <property type="project" value="UniProtKB-SubCell"/>
</dbReference>
<dbReference type="PANTHER" id="PTHR11827">
    <property type="entry name" value="SOLUTE CARRIER FAMILY 12, CATION COTRANSPORTERS"/>
    <property type="match status" value="1"/>
</dbReference>
<feature type="transmembrane region" description="Helical" evidence="13">
    <location>
        <begin position="203"/>
        <end position="224"/>
    </location>
</feature>
<protein>
    <recommendedName>
        <fullName evidence="12">Solute carrier family 12 member 8</fullName>
    </recommendedName>
</protein>
<comment type="similarity">
    <text evidence="2">Belongs to the SLC12A transporter family.</text>
</comment>
<evidence type="ECO:0000256" key="10">
    <source>
        <dbReference type="ARBA" id="ARBA00023136"/>
    </source>
</evidence>
<keyword evidence="8 13" id="KW-1133">Transmembrane helix</keyword>
<feature type="transmembrane region" description="Helical" evidence="13">
    <location>
        <begin position="537"/>
        <end position="557"/>
    </location>
</feature>
<keyword evidence="3" id="KW-0813">Transport</keyword>
<dbReference type="PANTHER" id="PTHR11827:SF6">
    <property type="entry name" value="SOLUTE CARRIER FAMILY 12 MEMBER 8"/>
    <property type="match status" value="1"/>
</dbReference>
<feature type="transmembrane region" description="Helical" evidence="13">
    <location>
        <begin position="159"/>
        <end position="183"/>
    </location>
</feature>
<sequence>MDQNTRSRRIDLDVDSFRSDEPDYDRARMRRQSGGFVDLGNESQYGTGGHQASGANEIFADVQGDVPWWKSNFFISQPVLFGTWDGVFTSCLINIFGVIVFLRSGWMVGQAGLVNAVLIVIFAVFVALISVLSAVGICERCRIESGGVYFLLAHTLGSRLGGALGMIYCFGQAVGCALNVFGFGESMADLVGANDYSPWAARGFSIAAVLLLGTINVAGVKWVIKLQFALLLIILVAALDFFVGSFTATPDAEFKGWLSGTMANNTWADYQEDYTWFKCFGVFFPTITGILAGINMSGDLKNPSINIPNGSLAAIGTGTFLYLMFIITLAATVSRDALLKNFSITADISAVTVLLLAGLYVSSMSSCLGAMYGTPRVLQSIANEKVIPGLEVLGHGRGPNKVPIHSMIVVAVVTVTFIIIGDINKLAPIVTMPFLITYASIDYSYFALAQTFDLQHKREMRFQGQSQRDTHVYGATGSDLDLLFPERIRHKTVGDFTPSPTDSAIMNGRLANGDARREDISVHSKNKNWYSHLCNRWLSLIGVAIKLLLMVLVNWIYALGCLSILWLLWLYIGAANPAVKPGRASEFRFFHWLKIAFLQAIGKRPLEYEQLVVTPVHSDIPVEQERLNDDNEDFASRRRYHQSTALQSHLVSV</sequence>
<evidence type="ECO:0000256" key="2">
    <source>
        <dbReference type="ARBA" id="ARBA00010593"/>
    </source>
</evidence>
<dbReference type="GO" id="GO:0006884">
    <property type="term" value="P:cell volume homeostasis"/>
    <property type="evidence" value="ECO:0007669"/>
    <property type="project" value="TreeGrafter"/>
</dbReference>
<feature type="transmembrane region" description="Helical" evidence="13">
    <location>
        <begin position="402"/>
        <end position="420"/>
    </location>
</feature>
<evidence type="ECO:0000256" key="1">
    <source>
        <dbReference type="ARBA" id="ARBA00004141"/>
    </source>
</evidence>
<evidence type="ECO:0000256" key="7">
    <source>
        <dbReference type="ARBA" id="ARBA00022958"/>
    </source>
</evidence>
<dbReference type="InterPro" id="IPR004841">
    <property type="entry name" value="AA-permease/SLC12A_dom"/>
</dbReference>
<name>A0A8S4RLM3_9NEOP</name>
<evidence type="ECO:0000256" key="4">
    <source>
        <dbReference type="ARBA" id="ARBA00022538"/>
    </source>
</evidence>
<feature type="transmembrane region" description="Helical" evidence="13">
    <location>
        <begin position="79"/>
        <end position="102"/>
    </location>
</feature>
<dbReference type="Pfam" id="PF00324">
    <property type="entry name" value="AA_permease"/>
    <property type="match status" value="1"/>
</dbReference>
<feature type="transmembrane region" description="Helical" evidence="13">
    <location>
        <begin position="426"/>
        <end position="448"/>
    </location>
</feature>
<evidence type="ECO:0000259" key="14">
    <source>
        <dbReference type="Pfam" id="PF00324"/>
    </source>
</evidence>
<evidence type="ECO:0000256" key="13">
    <source>
        <dbReference type="SAM" id="Phobius"/>
    </source>
</evidence>
<dbReference type="GO" id="GO:0055075">
    <property type="term" value="P:potassium ion homeostasis"/>
    <property type="evidence" value="ECO:0007669"/>
    <property type="project" value="TreeGrafter"/>
</dbReference>